<name>A0A9J5XLU8_SOLCO</name>
<evidence type="ECO:0000256" key="4">
    <source>
        <dbReference type="ARBA" id="ARBA00022525"/>
    </source>
</evidence>
<evidence type="ECO:0000256" key="1">
    <source>
        <dbReference type="ARBA" id="ARBA00004613"/>
    </source>
</evidence>
<proteinExistence type="inferred from homology"/>
<comment type="similarity">
    <text evidence="2 6">Belongs to the plant self-incompatibility (S1) protein family.</text>
</comment>
<keyword evidence="8" id="KW-1185">Reference proteome</keyword>
<evidence type="ECO:0000256" key="6">
    <source>
        <dbReference type="RuleBase" id="RU367044"/>
    </source>
</evidence>
<dbReference type="GO" id="GO:0060320">
    <property type="term" value="P:rejection of self pollen"/>
    <property type="evidence" value="ECO:0007669"/>
    <property type="project" value="UniProtKB-KW"/>
</dbReference>
<sequence length="99" mass="11430">MANASVFNPTINEIFINNISRSTPPLDVHCLSRDDDLGVHTLEPGDKYDFSFHENFLSTTHFYCKLKWGRNSSIFDDYAIYLALVKNPSPSDFKFAYTW</sequence>
<evidence type="ECO:0000313" key="7">
    <source>
        <dbReference type="EMBL" id="KAG5589225.1"/>
    </source>
</evidence>
<keyword evidence="4 6" id="KW-0964">Secreted</keyword>
<evidence type="ECO:0000256" key="3">
    <source>
        <dbReference type="ARBA" id="ARBA00022471"/>
    </source>
</evidence>
<gene>
    <name evidence="7" type="ORF">H5410_039739</name>
</gene>
<accession>A0A9J5XLU8</accession>
<comment type="subcellular location">
    <subcellularLocation>
        <location evidence="1 6">Secreted</location>
    </subcellularLocation>
</comment>
<dbReference type="Pfam" id="PF05938">
    <property type="entry name" value="Self-incomp_S1"/>
    <property type="match status" value="1"/>
</dbReference>
<dbReference type="Proteomes" id="UP000824120">
    <property type="component" value="Chromosome 8"/>
</dbReference>
<dbReference type="EMBL" id="JACXVP010000008">
    <property type="protein sequence ID" value="KAG5589225.1"/>
    <property type="molecule type" value="Genomic_DNA"/>
</dbReference>
<evidence type="ECO:0000313" key="8">
    <source>
        <dbReference type="Proteomes" id="UP000824120"/>
    </source>
</evidence>
<reference evidence="7 8" key="1">
    <citation type="submission" date="2020-09" db="EMBL/GenBank/DDBJ databases">
        <title>De no assembly of potato wild relative species, Solanum commersonii.</title>
        <authorList>
            <person name="Cho K."/>
        </authorList>
    </citation>
    <scope>NUCLEOTIDE SEQUENCE [LARGE SCALE GENOMIC DNA]</scope>
    <source>
        <strain evidence="7">LZ3.2</strain>
        <tissue evidence="7">Leaf</tissue>
    </source>
</reference>
<dbReference type="AlphaFoldDB" id="A0A9J5XLU8"/>
<dbReference type="GO" id="GO:0005576">
    <property type="term" value="C:extracellular region"/>
    <property type="evidence" value="ECO:0007669"/>
    <property type="project" value="UniProtKB-SubCell"/>
</dbReference>
<protein>
    <recommendedName>
        <fullName evidence="6">S-protein homolog</fullName>
    </recommendedName>
</protein>
<organism evidence="7 8">
    <name type="scientific">Solanum commersonii</name>
    <name type="common">Commerson's wild potato</name>
    <name type="synonym">Commerson's nightshade</name>
    <dbReference type="NCBI Taxonomy" id="4109"/>
    <lineage>
        <taxon>Eukaryota</taxon>
        <taxon>Viridiplantae</taxon>
        <taxon>Streptophyta</taxon>
        <taxon>Embryophyta</taxon>
        <taxon>Tracheophyta</taxon>
        <taxon>Spermatophyta</taxon>
        <taxon>Magnoliopsida</taxon>
        <taxon>eudicotyledons</taxon>
        <taxon>Gunneridae</taxon>
        <taxon>Pentapetalae</taxon>
        <taxon>asterids</taxon>
        <taxon>lamiids</taxon>
        <taxon>Solanales</taxon>
        <taxon>Solanaceae</taxon>
        <taxon>Solanoideae</taxon>
        <taxon>Solaneae</taxon>
        <taxon>Solanum</taxon>
    </lineage>
</organism>
<dbReference type="PANTHER" id="PTHR31232">
    <property type="match status" value="1"/>
</dbReference>
<dbReference type="InterPro" id="IPR010264">
    <property type="entry name" value="Self-incomp_S1"/>
</dbReference>
<evidence type="ECO:0000256" key="5">
    <source>
        <dbReference type="ARBA" id="ARBA00022729"/>
    </source>
</evidence>
<comment type="caution">
    <text evidence="7">The sequence shown here is derived from an EMBL/GenBank/DDBJ whole genome shotgun (WGS) entry which is preliminary data.</text>
</comment>
<dbReference type="OrthoDB" id="1938697at2759"/>
<dbReference type="PANTHER" id="PTHR31232:SF100">
    <property type="entry name" value="S-PROTEIN HOMOLOG"/>
    <property type="match status" value="1"/>
</dbReference>
<keyword evidence="3 6" id="KW-0713">Self-incompatibility</keyword>
<evidence type="ECO:0000256" key="2">
    <source>
        <dbReference type="ARBA" id="ARBA00005581"/>
    </source>
</evidence>
<keyword evidence="5" id="KW-0732">Signal</keyword>